<gene>
    <name evidence="5" type="primary">ANK1</name>
    <name evidence="5" type="ORF">SNEC2469_LOCUS35153</name>
</gene>
<feature type="repeat" description="ANK" evidence="3">
    <location>
        <begin position="223"/>
        <end position="255"/>
    </location>
</feature>
<protein>
    <submittedName>
        <fullName evidence="5">ANK1 protein</fullName>
    </submittedName>
</protein>
<dbReference type="PROSITE" id="PS50297">
    <property type="entry name" value="ANK_REP_REGION"/>
    <property type="match status" value="5"/>
</dbReference>
<dbReference type="PANTHER" id="PTHR24171:SF9">
    <property type="entry name" value="ANKYRIN REPEAT DOMAIN-CONTAINING PROTEIN 39"/>
    <property type="match status" value="1"/>
</dbReference>
<keyword evidence="1" id="KW-0677">Repeat</keyword>
<reference evidence="5" key="1">
    <citation type="submission" date="2021-02" db="EMBL/GenBank/DDBJ databases">
        <authorList>
            <person name="Dougan E. K."/>
            <person name="Rhodes N."/>
            <person name="Thang M."/>
            <person name="Chan C."/>
        </authorList>
    </citation>
    <scope>NUCLEOTIDE SEQUENCE</scope>
</reference>
<feature type="compositionally biased region" description="Basic and acidic residues" evidence="4">
    <location>
        <begin position="412"/>
        <end position="435"/>
    </location>
</feature>
<feature type="region of interest" description="Disordered" evidence="4">
    <location>
        <begin position="409"/>
        <end position="447"/>
    </location>
</feature>
<sequence length="470" mass="51727">MSQPKPADGMLQVRLLTGDLVLQVADPWPVEEHAGVVSMIKKLIRDKIAISTFRQQLVCDSSIVSDDTSWTSLGKPLHLNLVVIQQETTNEHQKLMLQAAVNGDLDMMLPAIRSGQDPDSVDRFCRSAAWHAAAAARQCTKAFCDNVFSWDSPHVRTVLQTGDLHNKEGHVHVLDVLYDACANIELGGLHDETPLHSASMAGHADVVQFLLSKRAGIDRRSRDGRSALYVAVEHQRLEVVDCLLRSAADVNTRRDRERTALMCAVEAGHLGIADLLLSSDADPQLLFSGWTALSFAAQRGHLELVRRLLDGSVRPDAGTHDRWSPLFLAVSTGHSDVARLLIERSADLDRQDDDGWTPLLLAAGEGDYELVELLVNATANPHHASDSGVTPLSLAAQRNHPRVRRFLADATLPREGEVPMELERRDSDISDDRTSSDSATDTQCKKEPQLRGAYCRLTPSCHVHHLMPAE</sequence>
<dbReference type="InterPro" id="IPR002110">
    <property type="entry name" value="Ankyrin_rpt"/>
</dbReference>
<dbReference type="OrthoDB" id="430364at2759"/>
<dbReference type="Gene3D" id="1.25.40.20">
    <property type="entry name" value="Ankyrin repeat-containing domain"/>
    <property type="match status" value="3"/>
</dbReference>
<keyword evidence="2 3" id="KW-0040">ANK repeat</keyword>
<proteinExistence type="predicted"/>
<keyword evidence="6" id="KW-1185">Reference proteome</keyword>
<evidence type="ECO:0000256" key="2">
    <source>
        <dbReference type="ARBA" id="ARBA00023043"/>
    </source>
</evidence>
<dbReference type="Proteomes" id="UP000601435">
    <property type="component" value="Unassembled WGS sequence"/>
</dbReference>
<evidence type="ECO:0000313" key="5">
    <source>
        <dbReference type="EMBL" id="CAE7943684.1"/>
    </source>
</evidence>
<dbReference type="SUPFAM" id="SSF48403">
    <property type="entry name" value="Ankyrin repeat"/>
    <property type="match status" value="1"/>
</dbReference>
<dbReference type="SMART" id="SM00248">
    <property type="entry name" value="ANK"/>
    <property type="match status" value="7"/>
</dbReference>
<name>A0A813CL87_9DINO</name>
<evidence type="ECO:0000256" key="1">
    <source>
        <dbReference type="ARBA" id="ARBA00022737"/>
    </source>
</evidence>
<dbReference type="PRINTS" id="PR01415">
    <property type="entry name" value="ANKYRIN"/>
</dbReference>
<organism evidence="5 6">
    <name type="scientific">Symbiodinium necroappetens</name>
    <dbReference type="NCBI Taxonomy" id="1628268"/>
    <lineage>
        <taxon>Eukaryota</taxon>
        <taxon>Sar</taxon>
        <taxon>Alveolata</taxon>
        <taxon>Dinophyceae</taxon>
        <taxon>Suessiales</taxon>
        <taxon>Symbiodiniaceae</taxon>
        <taxon>Symbiodinium</taxon>
    </lineage>
</organism>
<evidence type="ECO:0000313" key="6">
    <source>
        <dbReference type="Proteomes" id="UP000601435"/>
    </source>
</evidence>
<dbReference type="Pfam" id="PF00023">
    <property type="entry name" value="Ank"/>
    <property type="match status" value="1"/>
</dbReference>
<dbReference type="PROSITE" id="PS50088">
    <property type="entry name" value="ANK_REPEAT"/>
    <property type="match status" value="5"/>
</dbReference>
<dbReference type="Pfam" id="PF12796">
    <property type="entry name" value="Ank_2"/>
    <property type="match status" value="2"/>
</dbReference>
<feature type="repeat" description="ANK" evidence="3">
    <location>
        <begin position="288"/>
        <end position="320"/>
    </location>
</feature>
<evidence type="ECO:0000256" key="4">
    <source>
        <dbReference type="SAM" id="MobiDB-lite"/>
    </source>
</evidence>
<feature type="repeat" description="ANK" evidence="3">
    <location>
        <begin position="321"/>
        <end position="353"/>
    </location>
</feature>
<dbReference type="EMBL" id="CAJNJA010100286">
    <property type="protein sequence ID" value="CAE7943684.1"/>
    <property type="molecule type" value="Genomic_DNA"/>
</dbReference>
<feature type="repeat" description="ANK" evidence="3">
    <location>
        <begin position="190"/>
        <end position="222"/>
    </location>
</feature>
<feature type="repeat" description="ANK" evidence="3">
    <location>
        <begin position="354"/>
        <end position="386"/>
    </location>
</feature>
<dbReference type="InterPro" id="IPR036770">
    <property type="entry name" value="Ankyrin_rpt-contain_sf"/>
</dbReference>
<comment type="caution">
    <text evidence="5">The sequence shown here is derived from an EMBL/GenBank/DDBJ whole genome shotgun (WGS) entry which is preliminary data.</text>
</comment>
<dbReference type="AlphaFoldDB" id="A0A813CL87"/>
<dbReference type="PANTHER" id="PTHR24171">
    <property type="entry name" value="ANKYRIN REPEAT DOMAIN-CONTAINING PROTEIN 39-RELATED"/>
    <property type="match status" value="1"/>
</dbReference>
<accession>A0A813CL87</accession>
<evidence type="ECO:0000256" key="3">
    <source>
        <dbReference type="PROSITE-ProRule" id="PRU00023"/>
    </source>
</evidence>